<sequence>MLKDYLAVAQDALRAQKELYQVKEQRLALALDQYVRLNDAYKEKSSSRTSLFSGSSSSTKYDPDILKAEISTTKVRVSSRPAPPVPSAPCPCERPPFTCAAVTCVSLAFPGGQPEAGALADEAGPLLQGTGLRNPAAVRIAPVPRSHAQAPEKSVSAVRACYGRRQAVASLYLRCSAWGQGGAWGCGR</sequence>
<dbReference type="Ensembl" id="ENSPKIT00000038447.1">
    <property type="protein sequence ID" value="ENSPKIP00000014012.1"/>
    <property type="gene ID" value="ENSPKIG00000001231.1"/>
</dbReference>
<reference evidence="1" key="2">
    <citation type="submission" date="2025-09" db="UniProtKB">
        <authorList>
            <consortium name="Ensembl"/>
        </authorList>
    </citation>
    <scope>IDENTIFICATION</scope>
</reference>
<reference evidence="1" key="1">
    <citation type="submission" date="2025-08" db="UniProtKB">
        <authorList>
            <consortium name="Ensembl"/>
        </authorList>
    </citation>
    <scope>IDENTIFICATION</scope>
</reference>
<name>A0A3B3R5G5_9TELE</name>
<organism evidence="1 2">
    <name type="scientific">Paramormyrops kingsleyae</name>
    <dbReference type="NCBI Taxonomy" id="1676925"/>
    <lineage>
        <taxon>Eukaryota</taxon>
        <taxon>Metazoa</taxon>
        <taxon>Chordata</taxon>
        <taxon>Craniata</taxon>
        <taxon>Vertebrata</taxon>
        <taxon>Euteleostomi</taxon>
        <taxon>Actinopterygii</taxon>
        <taxon>Neopterygii</taxon>
        <taxon>Teleostei</taxon>
        <taxon>Osteoglossocephala</taxon>
        <taxon>Osteoglossomorpha</taxon>
        <taxon>Osteoglossiformes</taxon>
        <taxon>Mormyridae</taxon>
        <taxon>Paramormyrops</taxon>
    </lineage>
</organism>
<evidence type="ECO:0000313" key="1">
    <source>
        <dbReference type="Ensembl" id="ENSPKIP00000014012.1"/>
    </source>
</evidence>
<dbReference type="GeneTree" id="ENSGT00410000025556"/>
<accession>A0A3B3R5G5</accession>
<dbReference type="STRING" id="1676925.ENSPKIP00000014012"/>
<protein>
    <submittedName>
        <fullName evidence="1">Uncharacterized protein</fullName>
    </submittedName>
</protein>
<dbReference type="Proteomes" id="UP000261540">
    <property type="component" value="Unplaced"/>
</dbReference>
<evidence type="ECO:0000313" key="2">
    <source>
        <dbReference type="Proteomes" id="UP000261540"/>
    </source>
</evidence>
<proteinExistence type="predicted"/>
<keyword evidence="2" id="KW-1185">Reference proteome</keyword>
<dbReference type="AlphaFoldDB" id="A0A3B3R5G5"/>